<evidence type="ECO:0000313" key="2">
    <source>
        <dbReference type="Proteomes" id="UP000248329"/>
    </source>
</evidence>
<dbReference type="EMBL" id="PQXF01000015">
    <property type="protein sequence ID" value="PXF60513.1"/>
    <property type="molecule type" value="Genomic_DNA"/>
</dbReference>
<accession>A0AC61L2I0</accession>
<sequence>MNITKTTIVALLIIVTLTSLAASLPADELRAGRHHNATNVSPAASMHRTTAAGLPDDLSQGFTFSENFYDVYGQPNLVASIVGDEKFDRGDEVTLTIDLTNRGVVLGFESDRMPDDDEEIDLAKMELGYELQQVNAIGITAVLAAPEGSPIEVKSGPQQAGSIKGDKGARKTVRFNIEIDENAPAGTYPLVLATSYMYQKNAQVSGNVSDSRTDVNFWYDTLDQTQVLSITIKKLADFEVTNVSSDLRAGEDDKTLSITYTNTGEETATEAVARISVTDPFSSTDDQAYLGTLAPGESLTGTFVLDTDSDAAIKLYGIDTEIGFKDAAGDLKVSESMAATATIEPLIPTSAKIKPYILPAVLLILLSLVATGVRYYLMNVAGKNRNTPIADEQDD</sequence>
<comment type="caution">
    <text evidence="1">The sequence shown here is derived from an EMBL/GenBank/DDBJ whole genome shotgun (WGS) entry which is preliminary data.</text>
</comment>
<gene>
    <name evidence="1" type="ORF">C4B59_08985</name>
</gene>
<name>A0AC61L2I0_9EURY</name>
<reference evidence="1" key="1">
    <citation type="submission" date="2018-01" db="EMBL/GenBank/DDBJ databases">
        <authorList>
            <person name="Krukenberg V."/>
        </authorList>
    </citation>
    <scope>NUCLEOTIDE SEQUENCE</scope>
    <source>
        <strain evidence="1">E20ANME2</strain>
    </source>
</reference>
<protein>
    <submittedName>
        <fullName evidence="1">Uncharacterized protein</fullName>
    </submittedName>
</protein>
<dbReference type="Proteomes" id="UP000248329">
    <property type="component" value="Unassembled WGS sequence"/>
</dbReference>
<evidence type="ECO:0000313" key="1">
    <source>
        <dbReference type="EMBL" id="PXF60513.1"/>
    </source>
</evidence>
<proteinExistence type="predicted"/>
<organism evidence="1 2">
    <name type="scientific">Candidatus Methanogaster sp</name>
    <dbReference type="NCBI Taxonomy" id="3386292"/>
    <lineage>
        <taxon>Archaea</taxon>
        <taxon>Methanobacteriati</taxon>
        <taxon>Methanobacteriota</taxon>
        <taxon>Stenosarchaea group</taxon>
        <taxon>Methanomicrobia</taxon>
        <taxon>Methanosarcinales</taxon>
        <taxon>ANME-2 cluster</taxon>
        <taxon>Candidatus Methanogasteraceae</taxon>
        <taxon>Candidatus Methanogaster</taxon>
    </lineage>
</organism>